<evidence type="ECO:0000313" key="1">
    <source>
        <dbReference type="EMBL" id="GGI12061.1"/>
    </source>
</evidence>
<dbReference type="InterPro" id="IPR007344">
    <property type="entry name" value="GrpB/CoaE"/>
</dbReference>
<keyword evidence="2" id="KW-1185">Reference proteome</keyword>
<accession>A0A8J3ADB1</accession>
<organism evidence="1 2">
    <name type="scientific">Gottfriedia solisilvae</name>
    <dbReference type="NCBI Taxonomy" id="1516104"/>
    <lineage>
        <taxon>Bacteria</taxon>
        <taxon>Bacillati</taxon>
        <taxon>Bacillota</taxon>
        <taxon>Bacilli</taxon>
        <taxon>Bacillales</taxon>
        <taxon>Bacillaceae</taxon>
        <taxon>Gottfriedia</taxon>
    </lineage>
</organism>
<dbReference type="InterPro" id="IPR043519">
    <property type="entry name" value="NT_sf"/>
</dbReference>
<dbReference type="PANTHER" id="PTHR34822:SF1">
    <property type="entry name" value="GRPB FAMILY PROTEIN"/>
    <property type="match status" value="1"/>
</dbReference>
<gene>
    <name evidence="1" type="ORF">GCM10007380_10970</name>
</gene>
<evidence type="ECO:0008006" key="3">
    <source>
        <dbReference type="Google" id="ProtNLM"/>
    </source>
</evidence>
<protein>
    <recommendedName>
        <fullName evidence="3">GrpB family protein</fullName>
    </recommendedName>
</protein>
<dbReference type="EMBL" id="BMHB01000001">
    <property type="protein sequence ID" value="GGI12061.1"/>
    <property type="molecule type" value="Genomic_DNA"/>
</dbReference>
<name>A0A8J3ADB1_9BACI</name>
<sequence>MKRINVVPYKSSWEKDFQNENKKIQNLLPEKVEIYHIGSTSIPNMFAVPIVDLMIAVQSLKEFDRYSKVLCTIGYEPMGETCEEERRIFMKCDGDCSYHIHIFQHGNPEIERRIAFREFMIAHTEQALEYSRLKKELANQFSNDEAKYKKGRSEFLEKVDQQVSKWKN</sequence>
<dbReference type="Pfam" id="PF04229">
    <property type="entry name" value="GrpB"/>
    <property type="match status" value="1"/>
</dbReference>
<dbReference type="AlphaFoldDB" id="A0A8J3ADB1"/>
<dbReference type="Proteomes" id="UP000626244">
    <property type="component" value="Unassembled WGS sequence"/>
</dbReference>
<proteinExistence type="predicted"/>
<dbReference type="Gene3D" id="3.30.460.10">
    <property type="entry name" value="Beta Polymerase, domain 2"/>
    <property type="match status" value="1"/>
</dbReference>
<dbReference type="PANTHER" id="PTHR34822">
    <property type="entry name" value="GRPB DOMAIN PROTEIN (AFU_ORTHOLOGUE AFUA_1G01530)"/>
    <property type="match status" value="1"/>
</dbReference>
<dbReference type="RefSeq" id="WP_087999313.1">
    <property type="nucleotide sequence ID" value="NZ_BMHB01000001.1"/>
</dbReference>
<reference evidence="2" key="1">
    <citation type="journal article" date="2019" name="Int. J. Syst. Evol. Microbiol.">
        <title>The Global Catalogue of Microorganisms (GCM) 10K type strain sequencing project: providing services to taxonomists for standard genome sequencing and annotation.</title>
        <authorList>
            <consortium name="The Broad Institute Genomics Platform"/>
            <consortium name="The Broad Institute Genome Sequencing Center for Infectious Disease"/>
            <person name="Wu L."/>
            <person name="Ma J."/>
        </authorList>
    </citation>
    <scope>NUCLEOTIDE SEQUENCE [LARGE SCALE GENOMIC DNA]</scope>
    <source>
        <strain evidence="2">CGMCC 1.14993</strain>
    </source>
</reference>
<dbReference type="OrthoDB" id="9799092at2"/>
<comment type="caution">
    <text evidence="1">The sequence shown here is derived from an EMBL/GenBank/DDBJ whole genome shotgun (WGS) entry which is preliminary data.</text>
</comment>
<dbReference type="SUPFAM" id="SSF81301">
    <property type="entry name" value="Nucleotidyltransferase"/>
    <property type="match status" value="1"/>
</dbReference>
<evidence type="ECO:0000313" key="2">
    <source>
        <dbReference type="Proteomes" id="UP000626244"/>
    </source>
</evidence>